<dbReference type="Pfam" id="PF00328">
    <property type="entry name" value="His_Phos_2"/>
    <property type="match status" value="1"/>
</dbReference>
<dbReference type="AlphaFoldDB" id="A0AAV5V9V7"/>
<keyword evidence="4 8" id="KW-0732">Signal</keyword>
<evidence type="ECO:0000256" key="5">
    <source>
        <dbReference type="ARBA" id="ARBA00022801"/>
    </source>
</evidence>
<evidence type="ECO:0000313" key="10">
    <source>
        <dbReference type="Proteomes" id="UP001432322"/>
    </source>
</evidence>
<feature type="chain" id="PRO_5043809068" description="acid phosphatase" evidence="8">
    <location>
        <begin position="16"/>
        <end position="499"/>
    </location>
</feature>
<evidence type="ECO:0000256" key="8">
    <source>
        <dbReference type="SAM" id="SignalP"/>
    </source>
</evidence>
<keyword evidence="10" id="KW-1185">Reference proteome</keyword>
<dbReference type="Gene3D" id="3.40.50.1240">
    <property type="entry name" value="Phosphoglycerate mutase-like"/>
    <property type="match status" value="1"/>
</dbReference>
<dbReference type="InterPro" id="IPR000560">
    <property type="entry name" value="His_Pase_clade-2"/>
</dbReference>
<comment type="caution">
    <text evidence="9">The sequence shown here is derived from an EMBL/GenBank/DDBJ whole genome shotgun (WGS) entry which is preliminary data.</text>
</comment>
<dbReference type="CDD" id="cd07061">
    <property type="entry name" value="HP_HAP_like"/>
    <property type="match status" value="1"/>
</dbReference>
<keyword evidence="6" id="KW-1015">Disulfide bond</keyword>
<name>A0AAV5V9V7_9BILA</name>
<dbReference type="InterPro" id="IPR029033">
    <property type="entry name" value="His_PPase_superfam"/>
</dbReference>
<keyword evidence="5" id="KW-0378">Hydrolase</keyword>
<dbReference type="PANTHER" id="PTHR11567:SF211">
    <property type="entry name" value="PROSTATIC ACID PHOSPHATASE"/>
    <property type="match status" value="1"/>
</dbReference>
<comment type="catalytic activity">
    <reaction evidence="1">
        <text>a phosphate monoester + H2O = an alcohol + phosphate</text>
        <dbReference type="Rhea" id="RHEA:15017"/>
        <dbReference type="ChEBI" id="CHEBI:15377"/>
        <dbReference type="ChEBI" id="CHEBI:30879"/>
        <dbReference type="ChEBI" id="CHEBI:43474"/>
        <dbReference type="ChEBI" id="CHEBI:67140"/>
        <dbReference type="EC" id="3.1.3.2"/>
    </reaction>
</comment>
<accession>A0AAV5V9V7</accession>
<evidence type="ECO:0000313" key="9">
    <source>
        <dbReference type="EMBL" id="GMT15587.1"/>
    </source>
</evidence>
<feature type="signal peptide" evidence="8">
    <location>
        <begin position="1"/>
        <end position="15"/>
    </location>
</feature>
<dbReference type="EMBL" id="BTSY01000002">
    <property type="protein sequence ID" value="GMT15587.1"/>
    <property type="molecule type" value="Genomic_DNA"/>
</dbReference>
<gene>
    <name evidence="9" type="ORF">PFISCL1PPCAC_6884</name>
</gene>
<protein>
    <recommendedName>
        <fullName evidence="3">acid phosphatase</fullName>
        <ecNumber evidence="3">3.1.3.2</ecNumber>
    </recommendedName>
</protein>
<evidence type="ECO:0000256" key="1">
    <source>
        <dbReference type="ARBA" id="ARBA00000032"/>
    </source>
</evidence>
<dbReference type="SUPFAM" id="SSF53254">
    <property type="entry name" value="Phosphoglycerate mutase-like"/>
    <property type="match status" value="1"/>
</dbReference>
<dbReference type="InterPro" id="IPR050645">
    <property type="entry name" value="Histidine_acid_phosphatase"/>
</dbReference>
<dbReference type="InterPro" id="IPR033379">
    <property type="entry name" value="Acid_Pase_AS"/>
</dbReference>
<reference evidence="9" key="1">
    <citation type="submission" date="2023-10" db="EMBL/GenBank/DDBJ databases">
        <title>Genome assembly of Pristionchus species.</title>
        <authorList>
            <person name="Yoshida K."/>
            <person name="Sommer R.J."/>
        </authorList>
    </citation>
    <scope>NUCLEOTIDE SEQUENCE</scope>
    <source>
        <strain evidence="9">RS5133</strain>
    </source>
</reference>
<dbReference type="GO" id="GO:0003993">
    <property type="term" value="F:acid phosphatase activity"/>
    <property type="evidence" value="ECO:0007669"/>
    <property type="project" value="UniProtKB-EC"/>
</dbReference>
<evidence type="ECO:0000256" key="3">
    <source>
        <dbReference type="ARBA" id="ARBA00012646"/>
    </source>
</evidence>
<dbReference type="PANTHER" id="PTHR11567">
    <property type="entry name" value="ACID PHOSPHATASE-RELATED"/>
    <property type="match status" value="1"/>
</dbReference>
<evidence type="ECO:0000256" key="2">
    <source>
        <dbReference type="ARBA" id="ARBA00005375"/>
    </source>
</evidence>
<evidence type="ECO:0000256" key="4">
    <source>
        <dbReference type="ARBA" id="ARBA00022729"/>
    </source>
</evidence>
<dbReference type="EC" id="3.1.3.2" evidence="3"/>
<proteinExistence type="inferred from homology"/>
<comment type="similarity">
    <text evidence="2">Belongs to the histidine acid phosphatase family.</text>
</comment>
<evidence type="ECO:0000256" key="7">
    <source>
        <dbReference type="ARBA" id="ARBA00023180"/>
    </source>
</evidence>
<sequence length="499" mass="55205">MRWILLISLATAASALSLNDRAKRNARYAALPADVKEENLQLLFASAMWRHGDRAPEHAVPGNDVDQFTEEDFTFGGGGYGELSPEGMSMHFNLGRKLKQRYITDFKILNKAYNAKEIYIRSTDYNRTLISAYSNVAGMFTGEGVVGQNFPDATLVPDWPAGYIPIPVHTVDYSTDYIGHPDANCPRQDELYELVQNSTEYQNYINDPQISQVLKYLTEATGAEVTIDNMYDLQDPIFCEGEHIAELNETGAHIEDFYPWFYAGDISTWVDHIVDTDEDFTNGLGNPGGVNGIDVSVEIPKIRAGDTLKMIVNHVHGALACRDNSTDASCRNFYKQLKYTALSAHDTTLAAFLTILGVKKYIIPSGYPSYSAAVLIEIYEDKVSETKDRYFKVLYHANKNEEEFKPITSFVKGCDPKSNLCNITVLDDLVAKYAPDVDVGTLCNTPVNPPTTTLPPTTTTNTVKDLPATTANTLPPTTSSISTLSLFSALSVILLTFSL</sequence>
<keyword evidence="7" id="KW-0325">Glycoprotein</keyword>
<dbReference type="PROSITE" id="PS00616">
    <property type="entry name" value="HIS_ACID_PHOSPHAT_1"/>
    <property type="match status" value="1"/>
</dbReference>
<dbReference type="Proteomes" id="UP001432322">
    <property type="component" value="Unassembled WGS sequence"/>
</dbReference>
<evidence type="ECO:0000256" key="6">
    <source>
        <dbReference type="ARBA" id="ARBA00023157"/>
    </source>
</evidence>
<organism evidence="9 10">
    <name type="scientific">Pristionchus fissidentatus</name>
    <dbReference type="NCBI Taxonomy" id="1538716"/>
    <lineage>
        <taxon>Eukaryota</taxon>
        <taxon>Metazoa</taxon>
        <taxon>Ecdysozoa</taxon>
        <taxon>Nematoda</taxon>
        <taxon>Chromadorea</taxon>
        <taxon>Rhabditida</taxon>
        <taxon>Rhabditina</taxon>
        <taxon>Diplogasteromorpha</taxon>
        <taxon>Diplogasteroidea</taxon>
        <taxon>Neodiplogasteridae</taxon>
        <taxon>Pristionchus</taxon>
    </lineage>
</organism>